<dbReference type="InterPro" id="IPR020084">
    <property type="entry name" value="NUDIX_hydrolase_CS"/>
</dbReference>
<dbReference type="Pfam" id="PF00293">
    <property type="entry name" value="NUDIX"/>
    <property type="match status" value="1"/>
</dbReference>
<dbReference type="EMBL" id="KP211914">
    <property type="protein sequence ID" value="ANV81015.1"/>
    <property type="molecule type" value="Genomic_DNA"/>
</dbReference>
<dbReference type="PANTHER" id="PTHR10885:SF0">
    <property type="entry name" value="ISOPENTENYL-DIPHOSPHATE DELTA-ISOMERASE"/>
    <property type="match status" value="1"/>
</dbReference>
<accession>A0A1B1TFF0</accession>
<dbReference type="SUPFAM" id="SSF55811">
    <property type="entry name" value="Nudix"/>
    <property type="match status" value="1"/>
</dbReference>
<dbReference type="PROSITE" id="PS51462">
    <property type="entry name" value="NUDIX"/>
    <property type="match status" value="1"/>
</dbReference>
<evidence type="ECO:0000259" key="2">
    <source>
        <dbReference type="PROSITE" id="PS51462"/>
    </source>
</evidence>
<protein>
    <submittedName>
        <fullName evidence="3">NTP pyrophosphohydrolases including oxidative damage repair enzymes</fullName>
    </submittedName>
</protein>
<dbReference type="PANTHER" id="PTHR10885">
    <property type="entry name" value="ISOPENTENYL-DIPHOSPHATE DELTA-ISOMERASE"/>
    <property type="match status" value="1"/>
</dbReference>
<reference evidence="3" key="1">
    <citation type="submission" date="2014-11" db="EMBL/GenBank/DDBJ databases">
        <authorList>
            <person name="Zhu J."/>
            <person name="Qi W."/>
            <person name="Song R."/>
        </authorList>
    </citation>
    <scope>NUCLEOTIDE SEQUENCE</scope>
</reference>
<proteinExistence type="predicted"/>
<reference evidence="3" key="2">
    <citation type="journal article" date="2015" name="ISME J.">
        <title>A new class of marine Euryarchaeota group II from the Mediterranean deep chlorophyll maximum.</title>
        <authorList>
            <person name="Martin-Cuadrado A.B."/>
            <person name="Garcia-Heredia I."/>
            <person name="Molto A.G."/>
            <person name="Lopez-Ubeda R."/>
            <person name="Kimes N."/>
            <person name="Lopez-Garcia P."/>
            <person name="Moreira D."/>
            <person name="Rodriguez-Valera F."/>
        </authorList>
    </citation>
    <scope>NUCLEOTIDE SEQUENCE</scope>
</reference>
<dbReference type="Gene3D" id="3.90.79.10">
    <property type="entry name" value="Nucleoside Triphosphate Pyrophosphohydrolase"/>
    <property type="match status" value="1"/>
</dbReference>
<dbReference type="InterPro" id="IPR015797">
    <property type="entry name" value="NUDIX_hydrolase-like_dom_sf"/>
</dbReference>
<evidence type="ECO:0000256" key="1">
    <source>
        <dbReference type="ARBA" id="ARBA00022801"/>
    </source>
</evidence>
<keyword evidence="1 3" id="KW-0378">Hydrolase</keyword>
<name>A0A1B1TFF0_9ARCH</name>
<dbReference type="AlphaFoldDB" id="A0A1B1TFF0"/>
<sequence length="174" mass="20406">MSRDLEDAEILSVVNEEDLVIGQRRRDEIHSLNLFHRSIHVLVFNSNGEIFLQQRGLLKQESPGLWASSVSGHVDAGESYDVACIREIEEEIGIKINYIPKKLFKLKPSKLTANEFSWVYYLETDQLLNPNLSEIEMGKWFSKENLDYFILNNQDKVADLFIHIWRKYCDLWPF</sequence>
<dbReference type="PROSITE" id="PS00893">
    <property type="entry name" value="NUDIX_BOX"/>
    <property type="match status" value="1"/>
</dbReference>
<dbReference type="GO" id="GO:0016787">
    <property type="term" value="F:hydrolase activity"/>
    <property type="evidence" value="ECO:0007669"/>
    <property type="project" value="UniProtKB-KW"/>
</dbReference>
<dbReference type="InterPro" id="IPR000086">
    <property type="entry name" value="NUDIX_hydrolase_dom"/>
</dbReference>
<organism evidence="3">
    <name type="scientific">uncultured Poseidoniia archaeon</name>
    <dbReference type="NCBI Taxonomy" id="1697135"/>
    <lineage>
        <taxon>Archaea</taxon>
        <taxon>Methanobacteriati</taxon>
        <taxon>Thermoplasmatota</taxon>
        <taxon>Candidatus Poseidoniia</taxon>
        <taxon>environmental samples</taxon>
    </lineage>
</organism>
<evidence type="ECO:0000313" key="3">
    <source>
        <dbReference type="EMBL" id="ANV81015.1"/>
    </source>
</evidence>
<feature type="domain" description="Nudix hydrolase" evidence="2">
    <location>
        <begin position="34"/>
        <end position="163"/>
    </location>
</feature>